<gene>
    <name evidence="2" type="ORF">P3X46_000486</name>
</gene>
<evidence type="ECO:0000313" key="2">
    <source>
        <dbReference type="EMBL" id="KAJ9189157.1"/>
    </source>
</evidence>
<reference evidence="2" key="1">
    <citation type="journal article" date="2023" name="Plant Biotechnol. J.">
        <title>Chromosome-level wild Hevea brasiliensis genome provides new tools for genomic-assisted breeding and valuable loci to elevate rubber yield.</title>
        <authorList>
            <person name="Cheng H."/>
            <person name="Song X."/>
            <person name="Hu Y."/>
            <person name="Wu T."/>
            <person name="Yang Q."/>
            <person name="An Z."/>
            <person name="Feng S."/>
            <person name="Deng Z."/>
            <person name="Wu W."/>
            <person name="Zeng X."/>
            <person name="Tu M."/>
            <person name="Wang X."/>
            <person name="Huang H."/>
        </authorList>
    </citation>
    <scope>NUCLEOTIDE SEQUENCE</scope>
    <source>
        <strain evidence="2">MT/VB/25A 57/8</strain>
    </source>
</reference>
<evidence type="ECO:0000313" key="3">
    <source>
        <dbReference type="Proteomes" id="UP001174677"/>
    </source>
</evidence>
<proteinExistence type="predicted"/>
<dbReference type="CDD" id="cd11650">
    <property type="entry name" value="AT4G37440_like"/>
    <property type="match status" value="1"/>
</dbReference>
<feature type="region of interest" description="Disordered" evidence="1">
    <location>
        <begin position="80"/>
        <end position="108"/>
    </location>
</feature>
<sequence>MASGQPLMDIDPDNKYHTRKVEVGIDDKTSLAKSDGMSSRCINNSGEIVGERSTLLDEQTKPMNLEDVEVDITTYKNINETKSAEPEDPDATEYSSSFADTPDDTEKCSGISETEVESQFFDDSDLASPYDAFSSIFQTRKKKLTNHWRSFIRPLMWRCKWTELKIKEIESQALKYAKELTANEQRKHSQIYQSTREDSCSKSLPFSNQCYRRRAIKRRKRKRIEDTADTTSYMLHHSLFSYLESKRSNPDGSSMIDDFENTAITEHHADCNDKFGSKNEQLSFELEDGDNSLEPILWKIEIVQSRIHKLKNQLDVVMSKNAAKFSSSENLSLLAPCDVQTSSARSPTFSAGNGETMSVGAMHNANQHISGYDIGDLVMPDSAISSYGEAIHVPDIIESTVGMLAAADVTFHQPQIGDSCEDIVDNVLIHTEAAEGETHPFIGTNNQLLEKHHEPDKGEEGESTNPCSISTTEPDPMAKTIVSQGQSTLKSCLASDFQFPKNKRKRGERKAGSGGWSKKCSGEPDSQ</sequence>
<protein>
    <submittedName>
        <fullName evidence="2">Uncharacterized protein</fullName>
    </submittedName>
</protein>
<dbReference type="InterPro" id="IPR038745">
    <property type="entry name" value="AT4G37440-like"/>
</dbReference>
<feature type="region of interest" description="Disordered" evidence="1">
    <location>
        <begin position="500"/>
        <end position="527"/>
    </location>
</feature>
<organism evidence="2 3">
    <name type="scientific">Hevea brasiliensis</name>
    <name type="common">Para rubber tree</name>
    <name type="synonym">Siphonia brasiliensis</name>
    <dbReference type="NCBI Taxonomy" id="3981"/>
    <lineage>
        <taxon>Eukaryota</taxon>
        <taxon>Viridiplantae</taxon>
        <taxon>Streptophyta</taxon>
        <taxon>Embryophyta</taxon>
        <taxon>Tracheophyta</taxon>
        <taxon>Spermatophyta</taxon>
        <taxon>Magnoliopsida</taxon>
        <taxon>eudicotyledons</taxon>
        <taxon>Gunneridae</taxon>
        <taxon>Pentapetalae</taxon>
        <taxon>rosids</taxon>
        <taxon>fabids</taxon>
        <taxon>Malpighiales</taxon>
        <taxon>Euphorbiaceae</taxon>
        <taxon>Crotonoideae</taxon>
        <taxon>Micrandreae</taxon>
        <taxon>Hevea</taxon>
    </lineage>
</organism>
<evidence type="ECO:0000256" key="1">
    <source>
        <dbReference type="SAM" id="MobiDB-lite"/>
    </source>
</evidence>
<keyword evidence="3" id="KW-1185">Reference proteome</keyword>
<dbReference type="Proteomes" id="UP001174677">
    <property type="component" value="Chromosome 1"/>
</dbReference>
<feature type="region of interest" description="Disordered" evidence="1">
    <location>
        <begin position="452"/>
        <end position="477"/>
    </location>
</feature>
<dbReference type="PANTHER" id="PTHR34057:SF1">
    <property type="entry name" value="ELONGATION FACTOR"/>
    <property type="match status" value="1"/>
</dbReference>
<dbReference type="PANTHER" id="PTHR34057">
    <property type="entry name" value="ELONGATION FACTOR"/>
    <property type="match status" value="1"/>
</dbReference>
<accession>A0ABQ9N9F9</accession>
<comment type="caution">
    <text evidence="2">The sequence shown here is derived from an EMBL/GenBank/DDBJ whole genome shotgun (WGS) entry which is preliminary data.</text>
</comment>
<dbReference type="EMBL" id="JARPOI010000001">
    <property type="protein sequence ID" value="KAJ9189157.1"/>
    <property type="molecule type" value="Genomic_DNA"/>
</dbReference>
<feature type="compositionally biased region" description="Polar residues" evidence="1">
    <location>
        <begin position="463"/>
        <end position="473"/>
    </location>
</feature>
<name>A0ABQ9N9F9_HEVBR</name>